<dbReference type="Proteomes" id="UP000030745">
    <property type="component" value="Unassembled WGS sequence"/>
</dbReference>
<organism evidence="1 2">
    <name type="scientific">Saprolegnia parasitica (strain CBS 223.65)</name>
    <dbReference type="NCBI Taxonomy" id="695850"/>
    <lineage>
        <taxon>Eukaryota</taxon>
        <taxon>Sar</taxon>
        <taxon>Stramenopiles</taxon>
        <taxon>Oomycota</taxon>
        <taxon>Saprolegniomycetes</taxon>
        <taxon>Saprolegniales</taxon>
        <taxon>Saprolegniaceae</taxon>
        <taxon>Saprolegnia</taxon>
    </lineage>
</organism>
<dbReference type="GeneID" id="24141978"/>
<evidence type="ECO:0000313" key="2">
    <source>
        <dbReference type="Proteomes" id="UP000030745"/>
    </source>
</evidence>
<protein>
    <submittedName>
        <fullName evidence="1">Uncharacterized protein</fullName>
    </submittedName>
</protein>
<gene>
    <name evidence="1" type="ORF">SPRG_21071</name>
</gene>
<evidence type="ECO:0000313" key="1">
    <source>
        <dbReference type="EMBL" id="KDO23130.1"/>
    </source>
</evidence>
<dbReference type="RefSeq" id="XP_012206246.1">
    <property type="nucleotide sequence ID" value="XM_012350856.1"/>
</dbReference>
<dbReference type="KEGG" id="spar:SPRG_21071"/>
<sequence length="219" mass="23906">MVRLDEVSASTKILANRRQRNSFEALWHTSLESFERVVAVGPSIALGCPPVGFDGVRLAVILGQEQAVVACARDRLFQERYLGADVGLRRDAVPRAAQEHPFGGADVDVFVWALYPRAMRSDVDATLQKNLLDALGLARFFRAGFEDHRLVAAVRELARTHDCFSATGVQVHVRGASGANAAWLVDWSKVNEAIAFGCNSANATKTSSFTWLTTCSDVQ</sequence>
<keyword evidence="2" id="KW-1185">Reference proteome</keyword>
<dbReference type="VEuPathDB" id="FungiDB:SPRG_21071"/>
<accession>A0A067C1Y3</accession>
<name>A0A067C1Y3_SAPPC</name>
<proteinExistence type="predicted"/>
<dbReference type="AlphaFoldDB" id="A0A067C1Y3"/>
<reference evidence="1 2" key="1">
    <citation type="journal article" date="2013" name="PLoS Genet.">
        <title>Distinctive expansion of potential virulence genes in the genome of the oomycete fish pathogen Saprolegnia parasitica.</title>
        <authorList>
            <person name="Jiang R.H."/>
            <person name="de Bruijn I."/>
            <person name="Haas B.J."/>
            <person name="Belmonte R."/>
            <person name="Lobach L."/>
            <person name="Christie J."/>
            <person name="van den Ackerveken G."/>
            <person name="Bottin A."/>
            <person name="Bulone V."/>
            <person name="Diaz-Moreno S.M."/>
            <person name="Dumas B."/>
            <person name="Fan L."/>
            <person name="Gaulin E."/>
            <person name="Govers F."/>
            <person name="Grenville-Briggs L.J."/>
            <person name="Horner N.R."/>
            <person name="Levin J.Z."/>
            <person name="Mammella M."/>
            <person name="Meijer H.J."/>
            <person name="Morris P."/>
            <person name="Nusbaum C."/>
            <person name="Oome S."/>
            <person name="Phillips A.J."/>
            <person name="van Rooyen D."/>
            <person name="Rzeszutek E."/>
            <person name="Saraiva M."/>
            <person name="Secombes C.J."/>
            <person name="Seidl M.F."/>
            <person name="Snel B."/>
            <person name="Stassen J.H."/>
            <person name="Sykes S."/>
            <person name="Tripathy S."/>
            <person name="van den Berg H."/>
            <person name="Vega-Arreguin J.C."/>
            <person name="Wawra S."/>
            <person name="Young S.K."/>
            <person name="Zeng Q."/>
            <person name="Dieguez-Uribeondo J."/>
            <person name="Russ C."/>
            <person name="Tyler B.M."/>
            <person name="van West P."/>
        </authorList>
    </citation>
    <scope>NUCLEOTIDE SEQUENCE [LARGE SCALE GENOMIC DNA]</scope>
    <source>
        <strain evidence="1 2">CBS 223.65</strain>
    </source>
</reference>
<dbReference type="EMBL" id="KK583258">
    <property type="protein sequence ID" value="KDO23130.1"/>
    <property type="molecule type" value="Genomic_DNA"/>
</dbReference>